<keyword evidence="1" id="KW-0812">Transmembrane</keyword>
<dbReference type="AlphaFoldDB" id="A0AAV2EFF5"/>
<sequence>MYIQSVVRFIIEYDVWFLVMGIVRNLHSFTFTIQITRCRIVWTFTPLILPRIRCANVLLKASSICLMTIISWYVHFVLHEIGYKTLVSRSFN</sequence>
<evidence type="ECO:0000313" key="2">
    <source>
        <dbReference type="EMBL" id="CAL1384418.1"/>
    </source>
</evidence>
<keyword evidence="1" id="KW-0472">Membrane</keyword>
<reference evidence="2 3" key="1">
    <citation type="submission" date="2024-04" db="EMBL/GenBank/DDBJ databases">
        <authorList>
            <person name="Fracassetti M."/>
        </authorList>
    </citation>
    <scope>NUCLEOTIDE SEQUENCE [LARGE SCALE GENOMIC DNA]</scope>
</reference>
<organism evidence="2 3">
    <name type="scientific">Linum trigynum</name>
    <dbReference type="NCBI Taxonomy" id="586398"/>
    <lineage>
        <taxon>Eukaryota</taxon>
        <taxon>Viridiplantae</taxon>
        <taxon>Streptophyta</taxon>
        <taxon>Embryophyta</taxon>
        <taxon>Tracheophyta</taxon>
        <taxon>Spermatophyta</taxon>
        <taxon>Magnoliopsida</taxon>
        <taxon>eudicotyledons</taxon>
        <taxon>Gunneridae</taxon>
        <taxon>Pentapetalae</taxon>
        <taxon>rosids</taxon>
        <taxon>fabids</taxon>
        <taxon>Malpighiales</taxon>
        <taxon>Linaceae</taxon>
        <taxon>Linum</taxon>
    </lineage>
</organism>
<feature type="transmembrane region" description="Helical" evidence="1">
    <location>
        <begin position="57"/>
        <end position="78"/>
    </location>
</feature>
<dbReference type="EMBL" id="OZ034817">
    <property type="protein sequence ID" value="CAL1384418.1"/>
    <property type="molecule type" value="Genomic_DNA"/>
</dbReference>
<protein>
    <submittedName>
        <fullName evidence="2">Uncharacterized protein</fullName>
    </submittedName>
</protein>
<proteinExistence type="predicted"/>
<gene>
    <name evidence="2" type="ORF">LTRI10_LOCUS25624</name>
</gene>
<name>A0AAV2EFF5_9ROSI</name>
<keyword evidence="1" id="KW-1133">Transmembrane helix</keyword>
<keyword evidence="3" id="KW-1185">Reference proteome</keyword>
<evidence type="ECO:0000313" key="3">
    <source>
        <dbReference type="Proteomes" id="UP001497516"/>
    </source>
</evidence>
<accession>A0AAV2EFF5</accession>
<evidence type="ECO:0000256" key="1">
    <source>
        <dbReference type="SAM" id="Phobius"/>
    </source>
</evidence>
<dbReference type="Proteomes" id="UP001497516">
    <property type="component" value="Chromosome 4"/>
</dbReference>